<evidence type="ECO:0008006" key="5">
    <source>
        <dbReference type="Google" id="ProtNLM"/>
    </source>
</evidence>
<dbReference type="Proteomes" id="UP000310636">
    <property type="component" value="Unassembled WGS sequence"/>
</dbReference>
<name>A0A4S4BUJ3_9BACL</name>
<accession>A0A4S4BUJ3</accession>
<organism evidence="3 4">
    <name type="scientific">Cohnella fermenti</name>
    <dbReference type="NCBI Taxonomy" id="2565925"/>
    <lineage>
        <taxon>Bacteria</taxon>
        <taxon>Bacillati</taxon>
        <taxon>Bacillota</taxon>
        <taxon>Bacilli</taxon>
        <taxon>Bacillales</taxon>
        <taxon>Paenibacillaceae</taxon>
        <taxon>Cohnella</taxon>
    </lineage>
</organism>
<keyword evidence="4" id="KW-1185">Reference proteome</keyword>
<dbReference type="RefSeq" id="WP_136370365.1">
    <property type="nucleotide sequence ID" value="NZ_SSOB01000015.1"/>
</dbReference>
<evidence type="ECO:0000256" key="2">
    <source>
        <dbReference type="SAM" id="SignalP"/>
    </source>
</evidence>
<dbReference type="EMBL" id="SSOB01000015">
    <property type="protein sequence ID" value="THF78777.1"/>
    <property type="molecule type" value="Genomic_DNA"/>
</dbReference>
<gene>
    <name evidence="3" type="ORF">E6C55_13730</name>
</gene>
<keyword evidence="2" id="KW-0732">Signal</keyword>
<comment type="caution">
    <text evidence="3">The sequence shown here is derived from an EMBL/GenBank/DDBJ whole genome shotgun (WGS) entry which is preliminary data.</text>
</comment>
<dbReference type="AlphaFoldDB" id="A0A4S4BUJ3"/>
<protein>
    <recommendedName>
        <fullName evidence="5">LysM domain-containing protein</fullName>
    </recommendedName>
</protein>
<evidence type="ECO:0000313" key="3">
    <source>
        <dbReference type="EMBL" id="THF78777.1"/>
    </source>
</evidence>
<feature type="signal peptide" evidence="2">
    <location>
        <begin position="1"/>
        <end position="24"/>
    </location>
</feature>
<sequence length="314" mass="33246">MKKMQKAIPLAVGLTLLFSGSAFAASPEPSHSVASSSKIAAGDYQISFDQASIASNVYVQNLLGLTKNELLKRLQTGESLEDIAEDEGVDTDDLLDALLQASGNKMAAAVKEGELTSQEYENTKTGLRDQLTDFLDKQVPSANTNANNANANTNTNANTSAAAQTSSNASSHRLNQAAYLLGLSKSEVEKQTEAGKSIAQLAKERGIDSGKVVNGVVYAEKLWIAEQLKKPWTGTSASTSEQQQEFKDNGYLAKAASLLGLTETQLAARLKAGATVEQLAKERGIDLSKITSGLVSLAQERISKAVNTQGGHLE</sequence>
<evidence type="ECO:0000313" key="4">
    <source>
        <dbReference type="Proteomes" id="UP000310636"/>
    </source>
</evidence>
<proteinExistence type="predicted"/>
<dbReference type="OrthoDB" id="2665624at2"/>
<feature type="chain" id="PRO_5020573607" description="LysM domain-containing protein" evidence="2">
    <location>
        <begin position="25"/>
        <end position="314"/>
    </location>
</feature>
<evidence type="ECO:0000256" key="1">
    <source>
        <dbReference type="SAM" id="MobiDB-lite"/>
    </source>
</evidence>
<reference evidence="3 4" key="1">
    <citation type="submission" date="2019-04" db="EMBL/GenBank/DDBJ databases">
        <title>Cohnella sp. nov. isolated from preserved vegetables.</title>
        <authorList>
            <person name="Lin S.-Y."/>
            <person name="Hung M.-H."/>
            <person name="Young C.-C."/>
        </authorList>
    </citation>
    <scope>NUCLEOTIDE SEQUENCE [LARGE SCALE GENOMIC DNA]</scope>
    <source>
        <strain evidence="3 4">CC-MHH1044</strain>
    </source>
</reference>
<feature type="region of interest" description="Disordered" evidence="1">
    <location>
        <begin position="143"/>
        <end position="170"/>
    </location>
</feature>